<protein>
    <submittedName>
        <fullName evidence="2">Ca2+-binding EF-hand superfamily protein</fullName>
    </submittedName>
</protein>
<accession>A0ABT9QF53</accession>
<dbReference type="Pfam" id="PF13202">
    <property type="entry name" value="EF-hand_5"/>
    <property type="match status" value="1"/>
</dbReference>
<proteinExistence type="predicted"/>
<evidence type="ECO:0000313" key="2">
    <source>
        <dbReference type="EMBL" id="MDP9845317.1"/>
    </source>
</evidence>
<feature type="domain" description="EF-hand" evidence="1">
    <location>
        <begin position="132"/>
        <end position="167"/>
    </location>
</feature>
<organism evidence="2 3">
    <name type="scientific">Streptosporangium lutulentum</name>
    <dbReference type="NCBI Taxonomy" id="1461250"/>
    <lineage>
        <taxon>Bacteria</taxon>
        <taxon>Bacillati</taxon>
        <taxon>Actinomycetota</taxon>
        <taxon>Actinomycetes</taxon>
        <taxon>Streptosporangiales</taxon>
        <taxon>Streptosporangiaceae</taxon>
        <taxon>Streptosporangium</taxon>
    </lineage>
</organism>
<dbReference type="InterPro" id="IPR011992">
    <property type="entry name" value="EF-hand-dom_pair"/>
</dbReference>
<name>A0ABT9QF53_9ACTN</name>
<gene>
    <name evidence="2" type="ORF">J2853_004528</name>
</gene>
<keyword evidence="3" id="KW-1185">Reference proteome</keyword>
<dbReference type="InterPro" id="IPR002048">
    <property type="entry name" value="EF_hand_dom"/>
</dbReference>
<dbReference type="SUPFAM" id="SSF47473">
    <property type="entry name" value="EF-hand"/>
    <property type="match status" value="1"/>
</dbReference>
<dbReference type="PROSITE" id="PS00018">
    <property type="entry name" value="EF_HAND_1"/>
    <property type="match status" value="2"/>
</dbReference>
<sequence>MSLELLNHKLDRAFGHMDVDGNGSIERSDLLGLGARILVGFGEAPTSATGSKLVQGFGSIWQALSTEIDTAGDRAISSEEFRAGMTSAFIEGDRFDTVFGPAAEAFAELCDTDGDGSVGPDGFQVMLAAFGTPHEDVEAAFDRLDLDRDGNISVTELVEATRQYYTSTDPDAAGNWLFGPIR</sequence>
<dbReference type="Proteomes" id="UP001225356">
    <property type="component" value="Unassembled WGS sequence"/>
</dbReference>
<dbReference type="InterPro" id="IPR018247">
    <property type="entry name" value="EF_Hand_1_Ca_BS"/>
</dbReference>
<dbReference type="SMART" id="SM00054">
    <property type="entry name" value="EFh"/>
    <property type="match status" value="4"/>
</dbReference>
<feature type="domain" description="EF-hand" evidence="1">
    <location>
        <begin position="5"/>
        <end position="40"/>
    </location>
</feature>
<reference evidence="2 3" key="1">
    <citation type="submission" date="2023-07" db="EMBL/GenBank/DDBJ databases">
        <title>Sequencing the genomes of 1000 actinobacteria strains.</title>
        <authorList>
            <person name="Klenk H.-P."/>
        </authorList>
    </citation>
    <scope>NUCLEOTIDE SEQUENCE [LARGE SCALE GENOMIC DNA]</scope>
    <source>
        <strain evidence="2 3">DSM 46740</strain>
    </source>
</reference>
<dbReference type="Gene3D" id="1.10.238.10">
    <property type="entry name" value="EF-hand"/>
    <property type="match status" value="1"/>
</dbReference>
<comment type="caution">
    <text evidence="2">The sequence shown here is derived from an EMBL/GenBank/DDBJ whole genome shotgun (WGS) entry which is preliminary data.</text>
</comment>
<dbReference type="RefSeq" id="WP_307560863.1">
    <property type="nucleotide sequence ID" value="NZ_JAUSQU010000001.1"/>
</dbReference>
<evidence type="ECO:0000259" key="1">
    <source>
        <dbReference type="PROSITE" id="PS50222"/>
    </source>
</evidence>
<dbReference type="EMBL" id="JAUSQU010000001">
    <property type="protein sequence ID" value="MDP9845317.1"/>
    <property type="molecule type" value="Genomic_DNA"/>
</dbReference>
<dbReference type="CDD" id="cd00051">
    <property type="entry name" value="EFh"/>
    <property type="match status" value="1"/>
</dbReference>
<dbReference type="PROSITE" id="PS50222">
    <property type="entry name" value="EF_HAND_2"/>
    <property type="match status" value="2"/>
</dbReference>
<evidence type="ECO:0000313" key="3">
    <source>
        <dbReference type="Proteomes" id="UP001225356"/>
    </source>
</evidence>